<evidence type="ECO:0000256" key="10">
    <source>
        <dbReference type="ARBA" id="ARBA00023002"/>
    </source>
</evidence>
<dbReference type="Gene3D" id="2.60.40.650">
    <property type="match status" value="1"/>
</dbReference>
<reference evidence="19" key="1">
    <citation type="submission" date="2019-12" db="UniProtKB">
        <authorList>
            <consortium name="WormBaseParasite"/>
        </authorList>
    </citation>
    <scope>IDENTIFICATION</scope>
</reference>
<comment type="cofactor">
    <cofactor evidence="2">
        <name>heme b</name>
        <dbReference type="ChEBI" id="CHEBI:60344"/>
    </cofactor>
</comment>
<evidence type="ECO:0000313" key="18">
    <source>
        <dbReference type="Proteomes" id="UP000046395"/>
    </source>
</evidence>
<evidence type="ECO:0000256" key="9">
    <source>
        <dbReference type="ARBA" id="ARBA00022723"/>
    </source>
</evidence>
<dbReference type="Gene3D" id="3.10.120.10">
    <property type="entry name" value="Cytochrome b5-like heme/steroid binding domain"/>
    <property type="match status" value="1"/>
</dbReference>
<comment type="cofactor">
    <cofactor evidence="1">
        <name>Mo-molybdopterin</name>
        <dbReference type="ChEBI" id="CHEBI:71302"/>
    </cofactor>
</comment>
<dbReference type="PROSITE" id="PS50255">
    <property type="entry name" value="CYTOCHROME_B5_2"/>
    <property type="match status" value="1"/>
</dbReference>
<dbReference type="Pfam" id="PF00173">
    <property type="entry name" value="Cyt-b5"/>
    <property type="match status" value="1"/>
</dbReference>
<keyword evidence="8" id="KW-0349">Heme</keyword>
<dbReference type="Pfam" id="PF03404">
    <property type="entry name" value="Mo-co_dimer"/>
    <property type="match status" value="1"/>
</dbReference>
<feature type="domain" description="ZP" evidence="17">
    <location>
        <begin position="602"/>
        <end position="876"/>
    </location>
</feature>
<dbReference type="GO" id="GO:0020037">
    <property type="term" value="F:heme binding"/>
    <property type="evidence" value="ECO:0007669"/>
    <property type="project" value="TreeGrafter"/>
</dbReference>
<dbReference type="PROSITE" id="PS51034">
    <property type="entry name" value="ZP_2"/>
    <property type="match status" value="1"/>
</dbReference>
<dbReference type="InterPro" id="IPR036374">
    <property type="entry name" value="OxRdtase_Mopterin-bd_sf"/>
</dbReference>
<dbReference type="Gene3D" id="3.10.450.50">
    <property type="match status" value="1"/>
</dbReference>
<evidence type="ECO:0000256" key="14">
    <source>
        <dbReference type="SAM" id="MobiDB-lite"/>
    </source>
</evidence>
<evidence type="ECO:0000259" key="16">
    <source>
        <dbReference type="PROSITE" id="PS50255"/>
    </source>
</evidence>
<comment type="pathway">
    <text evidence="4">Sulfur metabolism.</text>
</comment>
<keyword evidence="9" id="KW-0479">Metal-binding</keyword>
<dbReference type="SMART" id="SM01117">
    <property type="entry name" value="Cyt-b5"/>
    <property type="match status" value="1"/>
</dbReference>
<dbReference type="AlphaFoldDB" id="A0A5S6R0Q7"/>
<evidence type="ECO:0000256" key="2">
    <source>
        <dbReference type="ARBA" id="ARBA00001970"/>
    </source>
</evidence>
<evidence type="ECO:0000256" key="3">
    <source>
        <dbReference type="ARBA" id="ARBA00004569"/>
    </source>
</evidence>
<keyword evidence="15" id="KW-1133">Transmembrane helix</keyword>
<dbReference type="InterPro" id="IPR008335">
    <property type="entry name" value="Mopterin_OxRdtase_euk"/>
</dbReference>
<dbReference type="Gene3D" id="2.60.40.4100">
    <property type="entry name" value="Zona pellucida, ZP-C domain"/>
    <property type="match status" value="1"/>
</dbReference>
<dbReference type="InterPro" id="IPR001507">
    <property type="entry name" value="ZP_dom"/>
</dbReference>
<feature type="region of interest" description="Disordered" evidence="14">
    <location>
        <begin position="510"/>
        <end position="568"/>
    </location>
</feature>
<dbReference type="PRINTS" id="PR00407">
    <property type="entry name" value="EUMOPTERIN"/>
</dbReference>
<dbReference type="InterPro" id="IPR005066">
    <property type="entry name" value="MoCF_OxRdtse_dimer"/>
</dbReference>
<dbReference type="PANTHER" id="PTHR19372">
    <property type="entry name" value="SULFITE REDUCTASE"/>
    <property type="match status" value="1"/>
</dbReference>
<evidence type="ECO:0000256" key="8">
    <source>
        <dbReference type="ARBA" id="ARBA00022617"/>
    </source>
</evidence>
<proteinExistence type="predicted"/>
<dbReference type="InterPro" id="IPR042235">
    <property type="entry name" value="ZP-C_dom"/>
</dbReference>
<evidence type="ECO:0000256" key="5">
    <source>
        <dbReference type="ARBA" id="ARBA00004971"/>
    </source>
</evidence>
<feature type="transmembrane region" description="Helical" evidence="15">
    <location>
        <begin position="936"/>
        <end position="961"/>
    </location>
</feature>
<keyword evidence="12" id="KW-0496">Mitochondrion</keyword>
<comment type="subcellular location">
    <subcellularLocation>
        <location evidence="3">Mitochondrion intermembrane space</location>
    </subcellularLocation>
</comment>
<keyword evidence="15" id="KW-0812">Transmembrane</keyword>
<dbReference type="FunFam" id="3.90.420.10:FF:000002">
    <property type="entry name" value="sulfite oxidase, mitochondrial"/>
    <property type="match status" value="1"/>
</dbReference>
<evidence type="ECO:0000256" key="6">
    <source>
        <dbReference type="ARBA" id="ARBA00012505"/>
    </source>
</evidence>
<evidence type="ECO:0000256" key="15">
    <source>
        <dbReference type="SAM" id="Phobius"/>
    </source>
</evidence>
<feature type="transmembrane region" description="Helical" evidence="15">
    <location>
        <begin position="46"/>
        <end position="67"/>
    </location>
</feature>
<dbReference type="InterPro" id="IPR055355">
    <property type="entry name" value="ZP-C"/>
</dbReference>
<accession>A0A5S6R0Q7</accession>
<feature type="compositionally biased region" description="Basic and acidic residues" evidence="14">
    <location>
        <begin position="527"/>
        <end position="542"/>
    </location>
</feature>
<dbReference type="WBParaSite" id="TMUE_3000013065.1">
    <property type="protein sequence ID" value="TMUE_3000013065.1"/>
    <property type="gene ID" value="WBGene00301787"/>
</dbReference>
<keyword evidence="13" id="KW-1015">Disulfide bond</keyword>
<dbReference type="GO" id="GO:0008482">
    <property type="term" value="F:sulfite oxidase activity"/>
    <property type="evidence" value="ECO:0007669"/>
    <property type="project" value="UniProtKB-EC"/>
</dbReference>
<evidence type="ECO:0000256" key="7">
    <source>
        <dbReference type="ARBA" id="ARBA00022505"/>
    </source>
</evidence>
<dbReference type="FunFam" id="3.10.120.10:FF:000007">
    <property type="entry name" value="Sulfite oxidase, mitochondrial"/>
    <property type="match status" value="1"/>
</dbReference>
<keyword evidence="7" id="KW-0500">Molybdenum</keyword>
<dbReference type="SUPFAM" id="SSF81296">
    <property type="entry name" value="E set domains"/>
    <property type="match status" value="1"/>
</dbReference>
<dbReference type="InterPro" id="IPR000572">
    <property type="entry name" value="OxRdtase_Mopterin-bd_dom"/>
</dbReference>
<comment type="pathway">
    <text evidence="5">Energy metabolism; sulfur metabolism.</text>
</comment>
<dbReference type="SUPFAM" id="SSF55856">
    <property type="entry name" value="Cytochrome b5-like heme/steroid binding domain"/>
    <property type="match status" value="1"/>
</dbReference>
<evidence type="ECO:0000256" key="4">
    <source>
        <dbReference type="ARBA" id="ARBA00004678"/>
    </source>
</evidence>
<keyword evidence="18" id="KW-1185">Reference proteome</keyword>
<dbReference type="STRING" id="70415.A0A5S6R0Q7"/>
<evidence type="ECO:0000256" key="1">
    <source>
        <dbReference type="ARBA" id="ARBA00001924"/>
    </source>
</evidence>
<keyword evidence="10" id="KW-0560">Oxidoreductase</keyword>
<dbReference type="Proteomes" id="UP000046395">
    <property type="component" value="Unassembled WGS sequence"/>
</dbReference>
<dbReference type="InterPro" id="IPR014756">
    <property type="entry name" value="Ig_E-set"/>
</dbReference>
<dbReference type="SUPFAM" id="SSF56524">
    <property type="entry name" value="Oxidoreductase molybdopterin-binding domain"/>
    <property type="match status" value="1"/>
</dbReference>
<protein>
    <recommendedName>
        <fullName evidence="6">sulfite oxidase</fullName>
        <ecNumber evidence="6">1.8.3.1</ecNumber>
    </recommendedName>
</protein>
<dbReference type="Pfam" id="PF00174">
    <property type="entry name" value="Oxidored_molyb"/>
    <property type="match status" value="1"/>
</dbReference>
<dbReference type="InterPro" id="IPR032710">
    <property type="entry name" value="NTF2-like_dom_sf"/>
</dbReference>
<evidence type="ECO:0000256" key="11">
    <source>
        <dbReference type="ARBA" id="ARBA00023004"/>
    </source>
</evidence>
<organism evidence="18 19">
    <name type="scientific">Trichuris muris</name>
    <name type="common">Mouse whipworm</name>
    <dbReference type="NCBI Taxonomy" id="70415"/>
    <lineage>
        <taxon>Eukaryota</taxon>
        <taxon>Metazoa</taxon>
        <taxon>Ecdysozoa</taxon>
        <taxon>Nematoda</taxon>
        <taxon>Enoplea</taxon>
        <taxon>Dorylaimia</taxon>
        <taxon>Trichinellida</taxon>
        <taxon>Trichuridae</taxon>
        <taxon>Trichuris</taxon>
    </lineage>
</organism>
<sequence>MLRYSRNVGSPGILKNLLSDKLCVTFVEITNRCHHTKLASIRQRRWWTLTSWVLSFCGAITVAYGFWRSNEDKNAGVDVDANESRKPSFRADLPTFTRDEVKKHASKTGSIWVTYKDAVYDISDFCVVHPGGPIILQAAGGALEPYFARFTFHISENVFELLEKMRIGNLSENDIVDYKSLDKDTGYLPVLSESLMVKSLRPLNAETSPLSLVESFYTPNSVFYKRNHRKIPVIDAEAYRLKVKNEMNEEMEFSLNELKKLFKEVTIVATLQCAGNRRTGFPDVHGLPWTAGAIGNASWTGIFLFDLLQYVGVRKTGNGHVILTGLDSEGDDDGYQASIPLEKAMDRNAEVLLAYDMNGQPLPKEHGFPLRVVVPGVVAARSVKWLGSISISNQESESPWQRIDYKMDPPIPQRAGIDFSELQAIQELPVMSAICSPTDDQTFPAGTTEVNVQGYAWSGGGRQIIRVEVSSDNASFFCFQFIAVHLDMQSRQAIFFVLLLWVSGKSTFGLSDETSENSKNNSSGTEKGLKSMSRSDQKHEDTVLAGVGRHQTLPPHGPFDAHVGPEDSSVPETFNFPKNASEGETVRLNGSKEGGDFVKSVICTASGMEIELKPALPKPSSGMWDLEVEGHPYCPNASKKDIGAGYRFTISYADRYLCGVEPVAWFTPSWISYAEVTLLLKDDNNTKVADSISCLYNTRIEASSATFRGEVTNEQLRYSGTIDEEGTDIEGFADSTQAVSMEFLDEYNRRLSHQNVKLGDPIKLVINIHNSKLVQQILPEMCYFSSSSTPDVTPRKGHTLIFVRNSCFNSKNPMVRAILPKMDRNQNGSSYELNFPAFHFTNYGRNLYVHCTILACVGNQKQCEPRPGCFGTHRKKRNVNTEEMGYSAVPDAQKEPIRTKEFQLSRYVVVQGGNERKELDAELASLARTDAICLNFSIFVAIAGSMVIVIISLLIVVAWLLGRQGKDKSSKLPTSYAVLEIGRLQILHSDMAAAQAAKSSLEFAKENIGKQYGVLMNGYQKGDWQVTSTIYGPNCTILAPGRPMIKGKEAAQNYWKSLRDELKVTKIEIKCEELNGSGDWFFERGVYNLFNGDAPVEQRMYVKIWRKYEGKMLIHSYIFNIVPAAA</sequence>
<dbReference type="GO" id="GO:0006790">
    <property type="term" value="P:sulfur compound metabolic process"/>
    <property type="evidence" value="ECO:0007669"/>
    <property type="project" value="UniProtKB-UniPathway"/>
</dbReference>
<name>A0A5S6R0Q7_TRIMR</name>
<dbReference type="EC" id="1.8.3.1" evidence="6"/>
<evidence type="ECO:0000259" key="17">
    <source>
        <dbReference type="PROSITE" id="PS51034"/>
    </source>
</evidence>
<dbReference type="InterPro" id="IPR001199">
    <property type="entry name" value="Cyt_B5-like_heme/steroid-bd"/>
</dbReference>
<keyword evidence="11" id="KW-0408">Iron</keyword>
<dbReference type="GO" id="GO:0005758">
    <property type="term" value="C:mitochondrial intermembrane space"/>
    <property type="evidence" value="ECO:0007669"/>
    <property type="project" value="UniProtKB-SubCell"/>
</dbReference>
<feature type="domain" description="Cytochrome b5 heme-binding" evidence="16">
    <location>
        <begin position="93"/>
        <end position="171"/>
    </location>
</feature>
<dbReference type="Gene3D" id="3.90.420.10">
    <property type="entry name" value="Oxidoreductase, molybdopterin-binding domain"/>
    <property type="match status" value="1"/>
</dbReference>
<evidence type="ECO:0000313" key="19">
    <source>
        <dbReference type="WBParaSite" id="TMUE_3000013065.1"/>
    </source>
</evidence>
<dbReference type="UniPathway" id="UPA00096"/>
<evidence type="ECO:0000256" key="13">
    <source>
        <dbReference type="ARBA" id="ARBA00023157"/>
    </source>
</evidence>
<dbReference type="Pfam" id="PF00100">
    <property type="entry name" value="Zona_pellucida"/>
    <property type="match status" value="1"/>
</dbReference>
<dbReference type="SUPFAM" id="SSF54427">
    <property type="entry name" value="NTF2-like"/>
    <property type="match status" value="1"/>
</dbReference>
<dbReference type="GO" id="GO:0043546">
    <property type="term" value="F:molybdopterin cofactor binding"/>
    <property type="evidence" value="ECO:0007669"/>
    <property type="project" value="TreeGrafter"/>
</dbReference>
<evidence type="ECO:0000256" key="12">
    <source>
        <dbReference type="ARBA" id="ARBA00023128"/>
    </source>
</evidence>
<dbReference type="PANTHER" id="PTHR19372:SF7">
    <property type="entry name" value="SULFITE OXIDASE, MITOCHONDRIAL"/>
    <property type="match status" value="1"/>
</dbReference>
<dbReference type="InterPro" id="IPR036400">
    <property type="entry name" value="Cyt_B5-like_heme/steroid_sf"/>
</dbReference>
<keyword evidence="15" id="KW-0472">Membrane</keyword>
<dbReference type="GO" id="GO:0030151">
    <property type="term" value="F:molybdenum ion binding"/>
    <property type="evidence" value="ECO:0007669"/>
    <property type="project" value="InterPro"/>
</dbReference>